<feature type="domain" description="Nudix hydrolase" evidence="5">
    <location>
        <begin position="4"/>
        <end position="136"/>
    </location>
</feature>
<dbReference type="PRINTS" id="PR00502">
    <property type="entry name" value="NUDIXFAMILY"/>
</dbReference>
<evidence type="ECO:0000259" key="5">
    <source>
        <dbReference type="PROSITE" id="PS51462"/>
    </source>
</evidence>
<dbReference type="STRING" id="1121338.CLTEP_26750"/>
<evidence type="ECO:0000256" key="1">
    <source>
        <dbReference type="ARBA" id="ARBA00001946"/>
    </source>
</evidence>
<comment type="cofactor">
    <cofactor evidence="1">
        <name>Mg(2+)</name>
        <dbReference type="ChEBI" id="CHEBI:18420"/>
    </cofactor>
</comment>
<evidence type="ECO:0000313" key="7">
    <source>
        <dbReference type="Proteomes" id="UP000075531"/>
    </source>
</evidence>
<dbReference type="AlphaFoldDB" id="A0A151AS67"/>
<dbReference type="EC" id="3.6.1.65" evidence="6"/>
<dbReference type="SUPFAM" id="SSF55811">
    <property type="entry name" value="Nudix"/>
    <property type="match status" value="1"/>
</dbReference>
<dbReference type="Proteomes" id="UP000075531">
    <property type="component" value="Unassembled WGS sequence"/>
</dbReference>
<evidence type="ECO:0000313" key="6">
    <source>
        <dbReference type="EMBL" id="KYH30423.1"/>
    </source>
</evidence>
<evidence type="ECO:0000256" key="3">
    <source>
        <dbReference type="ARBA" id="ARBA00022842"/>
    </source>
</evidence>
<protein>
    <submittedName>
        <fullName evidence="6">CTP pyrophosphohydrolase</fullName>
        <ecNumber evidence="6">3.6.1.65</ecNumber>
    </submittedName>
</protein>
<dbReference type="InterPro" id="IPR020084">
    <property type="entry name" value="NUDIX_hydrolase_CS"/>
</dbReference>
<dbReference type="PROSITE" id="PS51462">
    <property type="entry name" value="NUDIX"/>
    <property type="match status" value="1"/>
</dbReference>
<reference evidence="6 7" key="1">
    <citation type="submission" date="2016-02" db="EMBL/GenBank/DDBJ databases">
        <title>Genome sequence of Clostridium tepidiprofundi DSM 19306.</title>
        <authorList>
            <person name="Poehlein A."/>
            <person name="Daniel R."/>
        </authorList>
    </citation>
    <scope>NUCLEOTIDE SEQUENCE [LARGE SCALE GENOMIC DNA]</scope>
    <source>
        <strain evidence="6 7">DSM 19306</strain>
    </source>
</reference>
<gene>
    <name evidence="6" type="primary">nudG_2</name>
    <name evidence="6" type="ORF">CLTEP_26750</name>
</gene>
<dbReference type="OrthoDB" id="9816289at2"/>
<dbReference type="GO" id="GO:0016787">
    <property type="term" value="F:hydrolase activity"/>
    <property type="evidence" value="ECO:0007669"/>
    <property type="project" value="UniProtKB-KW"/>
</dbReference>
<comment type="similarity">
    <text evidence="4">Belongs to the Nudix hydrolase family.</text>
</comment>
<proteinExistence type="inferred from homology"/>
<dbReference type="InterPro" id="IPR020476">
    <property type="entry name" value="Nudix_hydrolase"/>
</dbReference>
<sequence>MNFPVHIVSVCALIENDQGKILMVKNPVRGWEIPGGQVEVGETLIEALKREVKEESGIDVEIGNLMAVHSNIGMGVQYDGISSIPTIVSFGFAAKALSGELTTSEESIEVCWFERNEVLDIIGEQFIRDRVKCMLKYDGRTIYGVFSRNPYILHGIQYI</sequence>
<dbReference type="PANTHER" id="PTHR43046">
    <property type="entry name" value="GDP-MANNOSE MANNOSYL HYDROLASE"/>
    <property type="match status" value="1"/>
</dbReference>
<dbReference type="PATRIC" id="fig|1121338.3.peg.2791"/>
<accession>A0A151AS67</accession>
<dbReference type="EMBL" id="LTBA01000080">
    <property type="protein sequence ID" value="KYH30423.1"/>
    <property type="molecule type" value="Genomic_DNA"/>
</dbReference>
<evidence type="ECO:0000256" key="2">
    <source>
        <dbReference type="ARBA" id="ARBA00022801"/>
    </source>
</evidence>
<dbReference type="Gene3D" id="3.90.79.10">
    <property type="entry name" value="Nucleoside Triphosphate Pyrophosphohydrolase"/>
    <property type="match status" value="1"/>
</dbReference>
<name>A0A151AS67_9CLOT</name>
<dbReference type="InterPro" id="IPR000086">
    <property type="entry name" value="NUDIX_hydrolase_dom"/>
</dbReference>
<dbReference type="CDD" id="cd02883">
    <property type="entry name" value="NUDIX_Hydrolase"/>
    <property type="match status" value="1"/>
</dbReference>
<dbReference type="RefSeq" id="WP_066827469.1">
    <property type="nucleotide sequence ID" value="NZ_LTBA01000080.1"/>
</dbReference>
<dbReference type="PROSITE" id="PS00893">
    <property type="entry name" value="NUDIX_BOX"/>
    <property type="match status" value="1"/>
</dbReference>
<dbReference type="PANTHER" id="PTHR43046:SF12">
    <property type="entry name" value="GDP-MANNOSE MANNOSYL HYDROLASE"/>
    <property type="match status" value="1"/>
</dbReference>
<keyword evidence="7" id="KW-1185">Reference proteome</keyword>
<dbReference type="InterPro" id="IPR015797">
    <property type="entry name" value="NUDIX_hydrolase-like_dom_sf"/>
</dbReference>
<keyword evidence="2 4" id="KW-0378">Hydrolase</keyword>
<keyword evidence="3" id="KW-0460">Magnesium</keyword>
<evidence type="ECO:0000256" key="4">
    <source>
        <dbReference type="RuleBase" id="RU003476"/>
    </source>
</evidence>
<comment type="caution">
    <text evidence="6">The sequence shown here is derived from an EMBL/GenBank/DDBJ whole genome shotgun (WGS) entry which is preliminary data.</text>
</comment>
<dbReference type="Pfam" id="PF00293">
    <property type="entry name" value="NUDIX"/>
    <property type="match status" value="1"/>
</dbReference>
<organism evidence="6 7">
    <name type="scientific">Clostridium tepidiprofundi DSM 19306</name>
    <dbReference type="NCBI Taxonomy" id="1121338"/>
    <lineage>
        <taxon>Bacteria</taxon>
        <taxon>Bacillati</taxon>
        <taxon>Bacillota</taxon>
        <taxon>Clostridia</taxon>
        <taxon>Eubacteriales</taxon>
        <taxon>Clostridiaceae</taxon>
        <taxon>Clostridium</taxon>
    </lineage>
</organism>